<evidence type="ECO:0000259" key="5">
    <source>
        <dbReference type="PROSITE" id="PS50850"/>
    </source>
</evidence>
<feature type="transmembrane region" description="Helical" evidence="4">
    <location>
        <begin position="85"/>
        <end position="108"/>
    </location>
</feature>
<keyword evidence="3 4" id="KW-0472">Membrane</keyword>
<dbReference type="PANTHER" id="PTHR23539">
    <property type="entry name" value="MFS TRANSPORTER"/>
    <property type="match status" value="1"/>
</dbReference>
<dbReference type="Gene3D" id="1.20.1250.20">
    <property type="entry name" value="MFS general substrate transporter like domains"/>
    <property type="match status" value="2"/>
</dbReference>
<name>A0A0H4WLW8_9BACT</name>
<feature type="transmembrane region" description="Helical" evidence="4">
    <location>
        <begin position="229"/>
        <end position="249"/>
    </location>
</feature>
<organism evidence="6 7">
    <name type="scientific">Pseudomyxococcus hansupus</name>
    <dbReference type="NCBI Taxonomy" id="1297742"/>
    <lineage>
        <taxon>Bacteria</taxon>
        <taxon>Pseudomonadati</taxon>
        <taxon>Myxococcota</taxon>
        <taxon>Myxococcia</taxon>
        <taxon>Myxococcales</taxon>
        <taxon>Cystobacterineae</taxon>
        <taxon>Myxococcaceae</taxon>
        <taxon>Pseudomyxococcus</taxon>
    </lineage>
</organism>
<protein>
    <submittedName>
        <fullName evidence="6">Permease of the major facilitator superfamily</fullName>
    </submittedName>
</protein>
<evidence type="ECO:0000256" key="3">
    <source>
        <dbReference type="ARBA" id="ARBA00023136"/>
    </source>
</evidence>
<feature type="transmembrane region" description="Helical" evidence="4">
    <location>
        <begin position="53"/>
        <end position="73"/>
    </location>
</feature>
<gene>
    <name evidence="6" type="ORF">A176_000661</name>
</gene>
<dbReference type="PROSITE" id="PS50850">
    <property type="entry name" value="MFS"/>
    <property type="match status" value="1"/>
</dbReference>
<feature type="transmembrane region" description="Helical" evidence="4">
    <location>
        <begin position="294"/>
        <end position="313"/>
    </location>
</feature>
<feature type="transmembrane region" description="Helical" evidence="4">
    <location>
        <begin position="319"/>
        <end position="340"/>
    </location>
</feature>
<evidence type="ECO:0000313" key="7">
    <source>
        <dbReference type="Proteomes" id="UP000009026"/>
    </source>
</evidence>
<evidence type="ECO:0000256" key="2">
    <source>
        <dbReference type="ARBA" id="ARBA00022989"/>
    </source>
</evidence>
<dbReference type="RefSeq" id="WP_002636806.1">
    <property type="nucleotide sequence ID" value="NZ_CP012109.1"/>
</dbReference>
<feature type="transmembrane region" description="Helical" evidence="4">
    <location>
        <begin position="352"/>
        <end position="373"/>
    </location>
</feature>
<reference evidence="6 7" key="1">
    <citation type="journal article" date="2016" name="PLoS ONE">
        <title>Complete Genome Sequence and Comparative Genomics of a Novel Myxobacterium Myxococcus hansupus.</title>
        <authorList>
            <person name="Sharma G."/>
            <person name="Narwani T."/>
            <person name="Subramanian S."/>
        </authorList>
    </citation>
    <scope>NUCLEOTIDE SEQUENCE [LARGE SCALE GENOMIC DNA]</scope>
    <source>
        <strain evidence="7">mixupus</strain>
    </source>
</reference>
<feature type="transmembrane region" description="Helical" evidence="4">
    <location>
        <begin position="153"/>
        <end position="170"/>
    </location>
</feature>
<dbReference type="InterPro" id="IPR011701">
    <property type="entry name" value="MFS"/>
</dbReference>
<feature type="domain" description="Major facilitator superfamily (MFS) profile" evidence="5">
    <location>
        <begin position="227"/>
        <end position="412"/>
    </location>
</feature>
<sequence length="412" mass="43565">MPSASIQPAEATPSPSRTSLRALDWLNFFLADVQTGIGPFFAIYLATHQWNEQHVGLALTVGGIAGIGTQLPAGQLADRVHSKRALVAVGVTLLGVGAWLIASFPTFWPELLAQVLVGGVSSIFIPATCAISLGLVGPTLFDRRQGRNQTFNSAGNVTAAVVAGLLGHFVTNQSVFYFVMALTVPTLLSLRFIHPAEIDFERARGAKPDGGPAHTASFRQLLQDARLRTFLACAVMFHFANAAMLPLLGEMLAKGRGRDSMLFMSACVVTTQFVITLLAAWTGRRAGTWGRKPLLLLAFAVLPIRGVLYTLTHDPALRVAIQVLDGVGAGIFGVVSVLVIADLTRGTGRFNVTLGAITMAVGIGASLSQVIAGTVVHRLGYPAGFLFLAAVATVALVLFAKAMPETLERPSE</sequence>
<proteinExistence type="predicted"/>
<feature type="transmembrane region" description="Helical" evidence="4">
    <location>
        <begin position="261"/>
        <end position="282"/>
    </location>
</feature>
<dbReference type="eggNOG" id="COG2814">
    <property type="taxonomic scope" value="Bacteria"/>
</dbReference>
<feature type="transmembrane region" description="Helical" evidence="4">
    <location>
        <begin position="120"/>
        <end position="141"/>
    </location>
</feature>
<dbReference type="PANTHER" id="PTHR23539:SF1">
    <property type="entry name" value="MAJOR FACILITATOR SUPERFAMILY (MFS) PROFILE DOMAIN-CONTAINING PROTEIN"/>
    <property type="match status" value="1"/>
</dbReference>
<evidence type="ECO:0000313" key="6">
    <source>
        <dbReference type="EMBL" id="AKQ63749.1"/>
    </source>
</evidence>
<feature type="transmembrane region" description="Helical" evidence="4">
    <location>
        <begin position="379"/>
        <end position="400"/>
    </location>
</feature>
<dbReference type="AlphaFoldDB" id="A0A0H4WLW8"/>
<dbReference type="KEGG" id="mym:A176_000661"/>
<evidence type="ECO:0000256" key="4">
    <source>
        <dbReference type="SAM" id="Phobius"/>
    </source>
</evidence>
<dbReference type="SUPFAM" id="SSF103473">
    <property type="entry name" value="MFS general substrate transporter"/>
    <property type="match status" value="1"/>
</dbReference>
<dbReference type="EMBL" id="CP012109">
    <property type="protein sequence ID" value="AKQ63749.1"/>
    <property type="molecule type" value="Genomic_DNA"/>
</dbReference>
<dbReference type="Pfam" id="PF07690">
    <property type="entry name" value="MFS_1"/>
    <property type="match status" value="1"/>
</dbReference>
<dbReference type="PATRIC" id="fig|1297742.4.peg.673"/>
<dbReference type="STRING" id="1297742.A176_000661"/>
<dbReference type="InterPro" id="IPR036259">
    <property type="entry name" value="MFS_trans_sf"/>
</dbReference>
<accession>A0A0H4WLW8</accession>
<dbReference type="GO" id="GO:0022857">
    <property type="term" value="F:transmembrane transporter activity"/>
    <property type="evidence" value="ECO:0007669"/>
    <property type="project" value="InterPro"/>
</dbReference>
<evidence type="ECO:0000256" key="1">
    <source>
        <dbReference type="ARBA" id="ARBA00022692"/>
    </source>
</evidence>
<keyword evidence="1 4" id="KW-0812">Transmembrane</keyword>
<dbReference type="OrthoDB" id="9812574at2"/>
<dbReference type="Proteomes" id="UP000009026">
    <property type="component" value="Chromosome"/>
</dbReference>
<keyword evidence="7" id="KW-1185">Reference proteome</keyword>
<keyword evidence="2 4" id="KW-1133">Transmembrane helix</keyword>
<feature type="transmembrane region" description="Helical" evidence="4">
    <location>
        <begin position="25"/>
        <end position="47"/>
    </location>
</feature>
<dbReference type="InterPro" id="IPR020846">
    <property type="entry name" value="MFS_dom"/>
</dbReference>
<feature type="transmembrane region" description="Helical" evidence="4">
    <location>
        <begin position="176"/>
        <end position="194"/>
    </location>
</feature>